<sequence>MVNFLTAAAVALAATQSVSAAPTPGCVNPSVRKSWAVLTTEERAAYIAATKCLMDPKQAPSKTGYAGSRTRWEELQVTHVAQVQFIHGVGAFLPWHRWFMTVHENLLRNECGYTGPLPYWDEQAEQSKMQLVDSGIWSADPLTGFGSTNFDENDCVIDGAFSDLQLDLTIKLTREEPVCLKRVLKQDQFDLISQKLVDACNTLDTYETFSACLSASPHVSGHYAVGGTMDDVSLSPADPLFFMHHTNLDRLWWEWQSKNESRLTDISGRNVAAGGILVSNQPASLPVSAFLPYFNDGGDVTTLNHILWTSGTAQNVTIGEVMDINSPLICAAFE</sequence>
<dbReference type="PROSITE" id="PS00498">
    <property type="entry name" value="TYROSINASE_2"/>
    <property type="match status" value="1"/>
</dbReference>
<dbReference type="EMBL" id="JAGSXJ010000030">
    <property type="protein sequence ID" value="KAH6670246.1"/>
    <property type="molecule type" value="Genomic_DNA"/>
</dbReference>
<dbReference type="SUPFAM" id="SSF48056">
    <property type="entry name" value="Di-copper centre-containing domain"/>
    <property type="match status" value="1"/>
</dbReference>
<accession>A0A9P8V2S0</accession>
<dbReference type="GO" id="GO:0046872">
    <property type="term" value="F:metal ion binding"/>
    <property type="evidence" value="ECO:0007669"/>
    <property type="project" value="UniProtKB-KW"/>
</dbReference>
<feature type="signal peptide" evidence="3">
    <location>
        <begin position="1"/>
        <end position="20"/>
    </location>
</feature>
<dbReference type="Pfam" id="PF00264">
    <property type="entry name" value="Tyrosinase"/>
    <property type="match status" value="1"/>
</dbReference>
<evidence type="ECO:0000256" key="1">
    <source>
        <dbReference type="ARBA" id="ARBA00022723"/>
    </source>
</evidence>
<keyword evidence="2" id="KW-0186">Copper</keyword>
<keyword evidence="7" id="KW-1185">Reference proteome</keyword>
<feature type="domain" description="Tyrosinase copper-binding" evidence="4">
    <location>
        <begin position="87"/>
        <end position="104"/>
    </location>
</feature>
<evidence type="ECO:0000256" key="3">
    <source>
        <dbReference type="SAM" id="SignalP"/>
    </source>
</evidence>
<comment type="caution">
    <text evidence="6">The sequence shown here is derived from an EMBL/GenBank/DDBJ whole genome shotgun (WGS) entry which is preliminary data.</text>
</comment>
<keyword evidence="3" id="KW-0732">Signal</keyword>
<evidence type="ECO:0000259" key="4">
    <source>
        <dbReference type="PROSITE" id="PS00497"/>
    </source>
</evidence>
<evidence type="ECO:0000259" key="5">
    <source>
        <dbReference type="PROSITE" id="PS00498"/>
    </source>
</evidence>
<dbReference type="Gene3D" id="1.10.1280.10">
    <property type="entry name" value="Di-copper center containing domain from catechol oxidase"/>
    <property type="match status" value="1"/>
</dbReference>
<gene>
    <name evidence="6" type="ORF">F5X68DRAFT_248791</name>
</gene>
<dbReference type="InterPro" id="IPR008922">
    <property type="entry name" value="Di-copper_centre_dom_sf"/>
</dbReference>
<dbReference type="OrthoDB" id="6132182at2759"/>
<proteinExistence type="predicted"/>
<feature type="chain" id="PRO_5040498930" description="Tyrosinase copper-binding domain-containing protein" evidence="3">
    <location>
        <begin position="21"/>
        <end position="334"/>
    </location>
</feature>
<dbReference type="PANTHER" id="PTHR11474">
    <property type="entry name" value="TYROSINASE FAMILY MEMBER"/>
    <property type="match status" value="1"/>
</dbReference>
<dbReference type="InterPro" id="IPR050316">
    <property type="entry name" value="Tyrosinase/Hemocyanin"/>
</dbReference>
<dbReference type="InterPro" id="IPR002227">
    <property type="entry name" value="Tyrosinase_Cu-bd"/>
</dbReference>
<dbReference type="AlphaFoldDB" id="A0A9P8V2S0"/>
<feature type="domain" description="Tyrosinase copper-binding" evidence="5">
    <location>
        <begin position="238"/>
        <end position="249"/>
    </location>
</feature>
<dbReference type="Proteomes" id="UP000770015">
    <property type="component" value="Unassembled WGS sequence"/>
</dbReference>
<reference evidence="6" key="1">
    <citation type="journal article" date="2021" name="Nat. Commun.">
        <title>Genetic determinants of endophytism in the Arabidopsis root mycobiome.</title>
        <authorList>
            <person name="Mesny F."/>
            <person name="Miyauchi S."/>
            <person name="Thiergart T."/>
            <person name="Pickel B."/>
            <person name="Atanasova L."/>
            <person name="Karlsson M."/>
            <person name="Huettel B."/>
            <person name="Barry K.W."/>
            <person name="Haridas S."/>
            <person name="Chen C."/>
            <person name="Bauer D."/>
            <person name="Andreopoulos W."/>
            <person name="Pangilinan J."/>
            <person name="LaButti K."/>
            <person name="Riley R."/>
            <person name="Lipzen A."/>
            <person name="Clum A."/>
            <person name="Drula E."/>
            <person name="Henrissat B."/>
            <person name="Kohler A."/>
            <person name="Grigoriev I.V."/>
            <person name="Martin F.M."/>
            <person name="Hacquard S."/>
        </authorList>
    </citation>
    <scope>NUCLEOTIDE SEQUENCE</scope>
    <source>
        <strain evidence="6">MPI-SDFR-AT-0117</strain>
    </source>
</reference>
<evidence type="ECO:0000313" key="7">
    <source>
        <dbReference type="Proteomes" id="UP000770015"/>
    </source>
</evidence>
<dbReference type="PANTHER" id="PTHR11474:SF126">
    <property type="entry name" value="TYROSINASE-LIKE PROTEIN TYR-1-RELATED"/>
    <property type="match status" value="1"/>
</dbReference>
<organism evidence="6 7">
    <name type="scientific">Plectosphaerella plurivora</name>
    <dbReference type="NCBI Taxonomy" id="936078"/>
    <lineage>
        <taxon>Eukaryota</taxon>
        <taxon>Fungi</taxon>
        <taxon>Dikarya</taxon>
        <taxon>Ascomycota</taxon>
        <taxon>Pezizomycotina</taxon>
        <taxon>Sordariomycetes</taxon>
        <taxon>Hypocreomycetidae</taxon>
        <taxon>Glomerellales</taxon>
        <taxon>Plectosphaerellaceae</taxon>
        <taxon>Plectosphaerella</taxon>
    </lineage>
</organism>
<protein>
    <recommendedName>
        <fullName evidence="4 5">Tyrosinase copper-binding domain-containing protein</fullName>
    </recommendedName>
</protein>
<name>A0A9P8V2S0_9PEZI</name>
<dbReference type="GO" id="GO:0016491">
    <property type="term" value="F:oxidoreductase activity"/>
    <property type="evidence" value="ECO:0007669"/>
    <property type="project" value="InterPro"/>
</dbReference>
<dbReference type="PROSITE" id="PS00497">
    <property type="entry name" value="TYROSINASE_1"/>
    <property type="match status" value="1"/>
</dbReference>
<keyword evidence="1" id="KW-0479">Metal-binding</keyword>
<evidence type="ECO:0000313" key="6">
    <source>
        <dbReference type="EMBL" id="KAH6670246.1"/>
    </source>
</evidence>
<dbReference type="PRINTS" id="PR00092">
    <property type="entry name" value="TYROSINASE"/>
</dbReference>
<evidence type="ECO:0000256" key="2">
    <source>
        <dbReference type="ARBA" id="ARBA00023008"/>
    </source>
</evidence>